<evidence type="ECO:0000256" key="5">
    <source>
        <dbReference type="SAM" id="MobiDB-lite"/>
    </source>
</evidence>
<evidence type="ECO:0000256" key="2">
    <source>
        <dbReference type="ARBA" id="ARBA00022692"/>
    </source>
</evidence>
<dbReference type="Proteomes" id="UP000265515">
    <property type="component" value="Unassembled WGS sequence"/>
</dbReference>
<reference evidence="7 8" key="1">
    <citation type="journal article" date="2018" name="Cell">
        <title>The Chara Genome: Secondary Complexity and Implications for Plant Terrestrialization.</title>
        <authorList>
            <person name="Nishiyama T."/>
            <person name="Sakayama H."/>
            <person name="Vries J.D."/>
            <person name="Buschmann H."/>
            <person name="Saint-Marcoux D."/>
            <person name="Ullrich K.K."/>
            <person name="Haas F.B."/>
            <person name="Vanderstraeten L."/>
            <person name="Becker D."/>
            <person name="Lang D."/>
            <person name="Vosolsobe S."/>
            <person name="Rombauts S."/>
            <person name="Wilhelmsson P.K.I."/>
            <person name="Janitza P."/>
            <person name="Kern R."/>
            <person name="Heyl A."/>
            <person name="Rumpler F."/>
            <person name="Villalobos L.I.A.C."/>
            <person name="Clay J.M."/>
            <person name="Skokan R."/>
            <person name="Toyoda A."/>
            <person name="Suzuki Y."/>
            <person name="Kagoshima H."/>
            <person name="Schijlen E."/>
            <person name="Tajeshwar N."/>
            <person name="Catarino B."/>
            <person name="Hetherington A.J."/>
            <person name="Saltykova A."/>
            <person name="Bonnot C."/>
            <person name="Breuninger H."/>
            <person name="Symeonidi A."/>
            <person name="Radhakrishnan G.V."/>
            <person name="Van Nieuwerburgh F."/>
            <person name="Deforce D."/>
            <person name="Chang C."/>
            <person name="Karol K.G."/>
            <person name="Hedrich R."/>
            <person name="Ulvskov P."/>
            <person name="Glockner G."/>
            <person name="Delwiche C.F."/>
            <person name="Petrasek J."/>
            <person name="Van de Peer Y."/>
            <person name="Friml J."/>
            <person name="Beilby M."/>
            <person name="Dolan L."/>
            <person name="Kohara Y."/>
            <person name="Sugano S."/>
            <person name="Fujiyama A."/>
            <person name="Delaux P.-M."/>
            <person name="Quint M."/>
            <person name="TheiBen G."/>
            <person name="Hagemann M."/>
            <person name="Harholt J."/>
            <person name="Dunand C."/>
            <person name="Zachgo S."/>
            <person name="Langdale J."/>
            <person name="Maumus F."/>
            <person name="Straeten D.V.D."/>
            <person name="Gould S.B."/>
            <person name="Rensing S.A."/>
        </authorList>
    </citation>
    <scope>NUCLEOTIDE SEQUENCE [LARGE SCALE GENOMIC DNA]</scope>
    <source>
        <strain evidence="7 8">S276</strain>
    </source>
</reference>
<dbReference type="GO" id="GO:0005789">
    <property type="term" value="C:endoplasmic reticulum membrane"/>
    <property type="evidence" value="ECO:0007669"/>
    <property type="project" value="InterPro"/>
</dbReference>
<comment type="caution">
    <text evidence="7">The sequence shown here is derived from an EMBL/GenBank/DDBJ whole genome shotgun (WGS) entry which is preliminary data.</text>
</comment>
<dbReference type="STRING" id="69332.A0A388LPH1"/>
<organism evidence="7 8">
    <name type="scientific">Chara braunii</name>
    <name type="common">Braun's stonewort</name>
    <dbReference type="NCBI Taxonomy" id="69332"/>
    <lineage>
        <taxon>Eukaryota</taxon>
        <taxon>Viridiplantae</taxon>
        <taxon>Streptophyta</taxon>
        <taxon>Charophyceae</taxon>
        <taxon>Charales</taxon>
        <taxon>Characeae</taxon>
        <taxon>Chara</taxon>
    </lineage>
</organism>
<feature type="transmembrane region" description="Helical" evidence="6">
    <location>
        <begin position="100"/>
        <end position="119"/>
    </location>
</feature>
<dbReference type="InterPro" id="IPR007203">
    <property type="entry name" value="ORMDL"/>
</dbReference>
<evidence type="ECO:0000256" key="6">
    <source>
        <dbReference type="SAM" id="Phobius"/>
    </source>
</evidence>
<evidence type="ECO:0000256" key="4">
    <source>
        <dbReference type="ARBA" id="ARBA00023136"/>
    </source>
</evidence>
<dbReference type="Gramene" id="GBG84228">
    <property type="protein sequence ID" value="GBG84228"/>
    <property type="gene ID" value="CBR_g38199"/>
</dbReference>
<evidence type="ECO:0000313" key="7">
    <source>
        <dbReference type="EMBL" id="GBG84228.1"/>
    </source>
</evidence>
<keyword evidence="2 6" id="KW-0812">Transmembrane</keyword>
<proteinExistence type="predicted"/>
<comment type="subcellular location">
    <subcellularLocation>
        <location evidence="1">Membrane</location>
        <topology evidence="1">Multi-pass membrane protein</topology>
    </subcellularLocation>
</comment>
<feature type="transmembrane region" description="Helical" evidence="6">
    <location>
        <begin position="125"/>
        <end position="142"/>
    </location>
</feature>
<evidence type="ECO:0000313" key="8">
    <source>
        <dbReference type="Proteomes" id="UP000265515"/>
    </source>
</evidence>
<gene>
    <name evidence="7" type="ORF">CBR_g38199</name>
</gene>
<dbReference type="OMA" id="WTAYILI"/>
<dbReference type="EMBL" id="BFEA01000468">
    <property type="protein sequence ID" value="GBG84228.1"/>
    <property type="molecule type" value="Genomic_DNA"/>
</dbReference>
<evidence type="ECO:0000256" key="3">
    <source>
        <dbReference type="ARBA" id="ARBA00022989"/>
    </source>
</evidence>
<dbReference type="PANTHER" id="PTHR12665">
    <property type="entry name" value="ORMDL PROTEINS"/>
    <property type="match status" value="1"/>
</dbReference>
<dbReference type="OrthoDB" id="1932233at2759"/>
<evidence type="ECO:0000256" key="1">
    <source>
        <dbReference type="ARBA" id="ARBA00004141"/>
    </source>
</evidence>
<accession>A0A388LPH1</accession>
<dbReference type="AlphaFoldDB" id="A0A388LPH1"/>
<protein>
    <submittedName>
        <fullName evidence="7">Uncharacterized protein</fullName>
    </submittedName>
</protein>
<feature type="region of interest" description="Disordered" evidence="5">
    <location>
        <begin position="1"/>
        <end position="29"/>
    </location>
</feature>
<keyword evidence="4 6" id="KW-0472">Membrane</keyword>
<dbReference type="Pfam" id="PF04061">
    <property type="entry name" value="ORMDL"/>
    <property type="match status" value="1"/>
</dbReference>
<sequence length="230" mass="25534">MNNLRVHSVSPSTTTPVAPPIATRGGEQQAVPRVRTGLNNHRVGDGSRSLSITAFSSGVSSPTRFLAASSASFKAGGPFVNVDLPAETNKNTSWTQYPGVWTSYIMIVLFSFWLVLAALQCDIGTAWNVVHSIHFAVTFYLFHWKKGSPFAEDQGAYDKLTWWEQMDSGRQLTRNKKFFTVLPVALYFIASHTTHYNSPSLLLNTVEVFVLVIAKFPHMHKVRIFGINGD</sequence>
<keyword evidence="3 6" id="KW-1133">Transmembrane helix</keyword>
<keyword evidence="8" id="KW-1185">Reference proteome</keyword>
<feature type="compositionally biased region" description="Low complexity" evidence="5">
    <location>
        <begin position="8"/>
        <end position="23"/>
    </location>
</feature>
<name>A0A388LPH1_CHABU</name>
<feature type="transmembrane region" description="Helical" evidence="6">
    <location>
        <begin position="178"/>
        <end position="195"/>
    </location>
</feature>